<dbReference type="STRING" id="103827.A0A0N5CY91"/>
<dbReference type="Pfam" id="PF23036">
    <property type="entry name" value="TRAPPC10_1st"/>
    <property type="match status" value="1"/>
</dbReference>
<feature type="domain" description="TRAPPC10/Trs130 N-terminal" evidence="1">
    <location>
        <begin position="17"/>
        <end position="301"/>
    </location>
</feature>
<dbReference type="OrthoDB" id="10256906at2759"/>
<evidence type="ECO:0000259" key="1">
    <source>
        <dbReference type="Pfam" id="PF23036"/>
    </source>
</evidence>
<organism evidence="4">
    <name type="scientific">Thelazia callipaeda</name>
    <name type="common">Oriental eyeworm</name>
    <name type="synonym">Parasitic nematode</name>
    <dbReference type="NCBI Taxonomy" id="103827"/>
    <lineage>
        <taxon>Eukaryota</taxon>
        <taxon>Metazoa</taxon>
        <taxon>Ecdysozoa</taxon>
        <taxon>Nematoda</taxon>
        <taxon>Chromadorea</taxon>
        <taxon>Rhabditida</taxon>
        <taxon>Spirurina</taxon>
        <taxon>Spiruromorpha</taxon>
        <taxon>Thelazioidea</taxon>
        <taxon>Thelaziidae</taxon>
        <taxon>Thelazia</taxon>
    </lineage>
</organism>
<protein>
    <submittedName>
        <fullName evidence="4">Bm7049</fullName>
    </submittedName>
</protein>
<dbReference type="AlphaFoldDB" id="A0A0N5CY91"/>
<reference evidence="4" key="1">
    <citation type="submission" date="2017-02" db="UniProtKB">
        <authorList>
            <consortium name="WormBaseParasite"/>
        </authorList>
    </citation>
    <scope>IDENTIFICATION</scope>
</reference>
<keyword evidence="3" id="KW-1185">Reference proteome</keyword>
<name>A0A0N5CY91_THECL</name>
<dbReference type="OMA" id="TKVHENP"/>
<gene>
    <name evidence="2" type="ORF">TCLT_LOCUS5392</name>
</gene>
<proteinExistence type="predicted"/>
<dbReference type="WBParaSite" id="TCLT_0000540301-mRNA-1">
    <property type="protein sequence ID" value="TCLT_0000540301-mRNA-1"/>
    <property type="gene ID" value="TCLT_0000540301"/>
</dbReference>
<dbReference type="Proteomes" id="UP000276776">
    <property type="component" value="Unassembled WGS sequence"/>
</dbReference>
<dbReference type="GO" id="GO:0006891">
    <property type="term" value="P:intra-Golgi vesicle-mediated transport"/>
    <property type="evidence" value="ECO:0007669"/>
    <property type="project" value="TreeGrafter"/>
</dbReference>
<dbReference type="GO" id="GO:0034498">
    <property type="term" value="P:early endosome to Golgi transport"/>
    <property type="evidence" value="ECO:0007669"/>
    <property type="project" value="TreeGrafter"/>
</dbReference>
<evidence type="ECO:0000313" key="3">
    <source>
        <dbReference type="Proteomes" id="UP000276776"/>
    </source>
</evidence>
<accession>A0A0N5CY91</accession>
<evidence type="ECO:0000313" key="2">
    <source>
        <dbReference type="EMBL" id="VDN02633.1"/>
    </source>
</evidence>
<dbReference type="EMBL" id="UYYF01004337">
    <property type="protein sequence ID" value="VDN02633.1"/>
    <property type="molecule type" value="Genomic_DNA"/>
</dbReference>
<dbReference type="GO" id="GO:0005829">
    <property type="term" value="C:cytosol"/>
    <property type="evidence" value="ECO:0007669"/>
    <property type="project" value="GOC"/>
</dbReference>
<dbReference type="InterPro" id="IPR056913">
    <property type="entry name" value="TRAPPC10/Trs130_N"/>
</dbReference>
<dbReference type="PANTHER" id="PTHR13251:SF3">
    <property type="entry name" value="TRAFFICKING PROTEIN PARTICLE COMPLEX SUBUNIT 10"/>
    <property type="match status" value="1"/>
</dbReference>
<evidence type="ECO:0000313" key="4">
    <source>
        <dbReference type="WBParaSite" id="TCLT_0000540301-mRNA-1"/>
    </source>
</evidence>
<sequence length="1152" mass="133398">MNLASLIDLKHLPSIKFSYRGNEILQEACCKSLSNFFERNVALWKRCSRQYSLPLHARFLFKFIPFSTDVIIDYKSTKQKKWEEASMLHFFFLDPSTVEEYRSEYRNDLGEWFAILNKIEGAEWLITFHSSKAREKKNRGAVIERIKSDFAKFSNRIVEIQDLSNMTTLQSAVQTFLLNSLEDYVTSQENSLHKRNDQFSNPDFDFIAFCRDQISLSRLYESLGIFEQVLALFDELDAMLSSFVLHYSSEELPKWLESSKHVSTTSFGCPLFVAMLKCETFWDDITIVELRYVILANQIVNVIRLYEERLQQTSTSGDISSLSLETEFTIMLLRYSQHCLNAICECMAVFKLPMDSDKMQCWIIAFCLETLQITSLLTEVTHVEQAAQFTCALRWANCQAMSKLNEKWNFIDWGRLTKWFEDGIVRCGEEAIKTSAITEIRQLLSSQQQFSHYMQKYHESSIAVLKHFGWRRKARVVGWELAKFLLASDRAEGAVPYLLNFVSNLISDGSPELLLRETLMFTVNHLEKFPGIHDRELVDFYFILIKLAKTEEEQIKYFEKLLDLTEQRNISKIRLYSNSNQNEAFYFGFNSVSSIIMASPDEEVKIDVEIISNLPKPVKNFSLHCHFNLHVQNESEKPTAGRQPQFECIYSETDGINRFACVWRGSTVVQKEFLQRFCSDVISESHDALVLLNSNTDELKPDVGVYFFDHFELEIGRSLVIRRDWADVREIEIDAICRPICFVLRKPASVKLRSLPRMLTAGVAQHIEFEVSRGSQKLDGSSVLHIASLEDNDLEFWDVSRSKWSNVCNFPLDLSSVESIVIKVHLCKILRNMLNNGEEVKDDPPTCVTQIYVKWMDKEWIFPIDFVSFISIDSRTSLLEERMLFEMVVLRGIDQWLVIPQEAILMRISDDSPRLPAKLLNPKLVDIQPGSRYRLVWILPLNKRKIDEIDDYELWFTYRVKSLNRIVKEEESIYDREYMLVEKFYVPYRAPNYELCVQILSSQPGAVLCRVDNPCDMIVSLRSLTNRLETVIISVDADPRFWTVSERNKILHVKESGLGQISFTVFPKTTGFLPYPFIAVYGGGHKRSSSDVSRISNDSSDWGPRLPTFIRTDGKQVHVLGVFVSATDSSTSSHEKNNRLKGAKNRLTKLFD</sequence>
<dbReference type="InterPro" id="IPR045126">
    <property type="entry name" value="TRAPPC10/Trs130"/>
</dbReference>
<dbReference type="GO" id="GO:1990071">
    <property type="term" value="C:TRAPPII protein complex"/>
    <property type="evidence" value="ECO:0007669"/>
    <property type="project" value="InterPro"/>
</dbReference>
<reference evidence="2 3" key="2">
    <citation type="submission" date="2018-11" db="EMBL/GenBank/DDBJ databases">
        <authorList>
            <consortium name="Pathogen Informatics"/>
        </authorList>
    </citation>
    <scope>NUCLEOTIDE SEQUENCE [LARGE SCALE GENOMIC DNA]</scope>
</reference>
<dbReference type="PANTHER" id="PTHR13251">
    <property type="entry name" value="EPILEPSY HOLOPROSENCEPHALY CANDIDATE 1/TMEM1"/>
    <property type="match status" value="1"/>
</dbReference>